<feature type="region of interest" description="Disordered" evidence="1">
    <location>
        <begin position="46"/>
        <end position="89"/>
    </location>
</feature>
<reference evidence="2 3" key="1">
    <citation type="journal article" date="2014" name="PLoS ONE">
        <title>The first complete genome sequence of the class fimbriimonadia in the phylum armatimonadetes.</title>
        <authorList>
            <person name="Hu Z.Y."/>
            <person name="Wang Y.Z."/>
            <person name="Im W.T."/>
            <person name="Wang S.Y."/>
            <person name="Zhao G.P."/>
            <person name="Zheng H.J."/>
            <person name="Quan Z.X."/>
        </authorList>
    </citation>
    <scope>NUCLEOTIDE SEQUENCE [LARGE SCALE GENOMIC DNA]</scope>
    <source>
        <strain evidence="2">Gsoil 348</strain>
    </source>
</reference>
<name>A0A068NJQ6_FIMGI</name>
<protein>
    <submittedName>
        <fullName evidence="2">Uncharacterized protein</fullName>
    </submittedName>
</protein>
<accession>A0A068NJQ6</accession>
<dbReference type="STRING" id="661478.OP10G_0368"/>
<dbReference type="Proteomes" id="UP000027982">
    <property type="component" value="Chromosome"/>
</dbReference>
<gene>
    <name evidence="2" type="ORF">OP10G_0368</name>
</gene>
<dbReference type="KEGG" id="fgi:OP10G_0368"/>
<proteinExistence type="predicted"/>
<sequence length="89" mass="8698">MKKPIPTWALVASVLVAVGFVAALFAKAGSAGDASKDELTLLRSNQRKFASGGQPGPAPATASRGEMPPLAGPGAPPGGVDASAASDGR</sequence>
<dbReference type="EMBL" id="CP007139">
    <property type="protein sequence ID" value="AIE83736.1"/>
    <property type="molecule type" value="Genomic_DNA"/>
</dbReference>
<organism evidence="2 3">
    <name type="scientific">Fimbriimonas ginsengisoli Gsoil 348</name>
    <dbReference type="NCBI Taxonomy" id="661478"/>
    <lineage>
        <taxon>Bacteria</taxon>
        <taxon>Bacillati</taxon>
        <taxon>Armatimonadota</taxon>
        <taxon>Fimbriimonadia</taxon>
        <taxon>Fimbriimonadales</taxon>
        <taxon>Fimbriimonadaceae</taxon>
        <taxon>Fimbriimonas</taxon>
    </lineage>
</organism>
<keyword evidence="3" id="KW-1185">Reference proteome</keyword>
<dbReference type="HOGENOM" id="CLU_2450248_0_0_0"/>
<evidence type="ECO:0000256" key="1">
    <source>
        <dbReference type="SAM" id="MobiDB-lite"/>
    </source>
</evidence>
<dbReference type="AlphaFoldDB" id="A0A068NJQ6"/>
<evidence type="ECO:0000313" key="3">
    <source>
        <dbReference type="Proteomes" id="UP000027982"/>
    </source>
</evidence>
<feature type="compositionally biased region" description="Low complexity" evidence="1">
    <location>
        <begin position="77"/>
        <end position="89"/>
    </location>
</feature>
<evidence type="ECO:0000313" key="2">
    <source>
        <dbReference type="EMBL" id="AIE83736.1"/>
    </source>
</evidence>
<dbReference type="RefSeq" id="WP_025227594.1">
    <property type="nucleotide sequence ID" value="NZ_CP007139.1"/>
</dbReference>